<evidence type="ECO:0000313" key="3">
    <source>
        <dbReference type="Proteomes" id="UP000704176"/>
    </source>
</evidence>
<feature type="region of interest" description="Disordered" evidence="1">
    <location>
        <begin position="164"/>
        <end position="196"/>
    </location>
</feature>
<dbReference type="RefSeq" id="WP_224315665.1">
    <property type="nucleotide sequence ID" value="NZ_JAIRBM010000024.1"/>
</dbReference>
<sequence>MSDKELVAEWNSNLSFVLDDSLKDALTNLKDIPGLSERVVSHGYVPQAGAWTMPANEREELLTILEKRFTDRLKPLVERAEEILKLADKFRKAPAKDREKVLGEIENYDAQMDYLWRSVFVDARRAARKELSSRIGRDHPDAKRLWEQAEARMFPTEEMKRAQTIYRELQKELEQQNDAAKNDQSGPSNNNPRNSM</sequence>
<reference evidence="2 3" key="1">
    <citation type="submission" date="2021-09" db="EMBL/GenBank/DDBJ databases">
        <title>The complete genome sequence of a new microorganism.</title>
        <authorList>
            <person name="Zi Z."/>
        </authorList>
    </citation>
    <scope>NUCLEOTIDE SEQUENCE [LARGE SCALE GENOMIC DNA]</scope>
    <source>
        <strain evidence="2 3">WGZ8</strain>
    </source>
</reference>
<comment type="caution">
    <text evidence="2">The sequence shown here is derived from an EMBL/GenBank/DDBJ whole genome shotgun (WGS) entry which is preliminary data.</text>
</comment>
<evidence type="ECO:0000256" key="1">
    <source>
        <dbReference type="SAM" id="MobiDB-lite"/>
    </source>
</evidence>
<keyword evidence="3" id="KW-1185">Reference proteome</keyword>
<organism evidence="2 3">
    <name type="scientific">Microvirga puerhi</name>
    <dbReference type="NCBI Taxonomy" id="2876078"/>
    <lineage>
        <taxon>Bacteria</taxon>
        <taxon>Pseudomonadati</taxon>
        <taxon>Pseudomonadota</taxon>
        <taxon>Alphaproteobacteria</taxon>
        <taxon>Hyphomicrobiales</taxon>
        <taxon>Methylobacteriaceae</taxon>
        <taxon>Microvirga</taxon>
    </lineage>
</organism>
<protein>
    <submittedName>
        <fullName evidence="2">Uncharacterized protein</fullName>
    </submittedName>
</protein>
<name>A0ABS7VTL8_9HYPH</name>
<feature type="compositionally biased region" description="Polar residues" evidence="1">
    <location>
        <begin position="176"/>
        <end position="196"/>
    </location>
</feature>
<evidence type="ECO:0000313" key="2">
    <source>
        <dbReference type="EMBL" id="MBZ6078913.1"/>
    </source>
</evidence>
<dbReference type="EMBL" id="JAIRBM010000024">
    <property type="protein sequence ID" value="MBZ6078913.1"/>
    <property type="molecule type" value="Genomic_DNA"/>
</dbReference>
<gene>
    <name evidence="2" type="ORF">K9B37_21890</name>
</gene>
<proteinExistence type="predicted"/>
<dbReference type="Proteomes" id="UP000704176">
    <property type="component" value="Unassembled WGS sequence"/>
</dbReference>
<accession>A0ABS7VTL8</accession>